<dbReference type="Gramene" id="Pp3c3_33050V3.3">
    <property type="protein sequence ID" value="Pp3c3_33050V3.3"/>
    <property type="gene ID" value="Pp3c3_33050"/>
</dbReference>
<organism evidence="3 4">
    <name type="scientific">Physcomitrium patens</name>
    <name type="common">Spreading-leaved earth moss</name>
    <name type="synonym">Physcomitrella patens</name>
    <dbReference type="NCBI Taxonomy" id="3218"/>
    <lineage>
        <taxon>Eukaryota</taxon>
        <taxon>Viridiplantae</taxon>
        <taxon>Streptophyta</taxon>
        <taxon>Embryophyta</taxon>
        <taxon>Bryophyta</taxon>
        <taxon>Bryophytina</taxon>
        <taxon>Bryopsida</taxon>
        <taxon>Funariidae</taxon>
        <taxon>Funariales</taxon>
        <taxon>Funariaceae</taxon>
        <taxon>Physcomitrium</taxon>
    </lineage>
</organism>
<dbReference type="Proteomes" id="UP000006727">
    <property type="component" value="Chromosome 3"/>
</dbReference>
<feature type="region of interest" description="Disordered" evidence="1">
    <location>
        <begin position="415"/>
        <end position="443"/>
    </location>
</feature>
<sequence length="504" mass="57069">MGSTIEQVQKPMIASPSAWEESYRQLPCLFFGLLVTWMVLVCVWTLNTWTKRQWQTSNLQWVLTIVPMLKAIVLGLSFIFWYSCLNLSTCSFWVAFGVFVTRIFFETACFVAFLLIAHGYCTMHEQLTITERRSIAGLASLLYLTLTGYKAAVPQFGVLVVLIYGLLLYVIVVHVARNLSALRAQLQQIQEEGIHMLHSAVYTKYTMFKNFQRAMLIMAVAEILMYGLADGIGKEYWVRLLLREFVEIGIFFYIGWTFRSRELTPFFTVIPTLHPSGQRILPPIYCVEINEKQFNNLDHKEWHIGVEEPICPIFLATSDSYCCILQPASISENGGTHKPMLVIVQNPGMSDFASSDDLVKKPNKLEDTFHMRPNFQRVACHTQPSVTSSKGPGLFSSMIDYERLQLRQRSCGDLSSSIESGSRRDNQFPSSCEQSVKEGSRFPDGKDVKNPIVFVSDVVVDLKGLKGYSLLQCESPCGDYRTLHSRSTSILTSQELAPLQSSIV</sequence>
<dbReference type="FunCoup" id="A0A7I4DEQ3">
    <property type="interactions" value="643"/>
</dbReference>
<dbReference type="EMBL" id="ABEU02000003">
    <property type="status" value="NOT_ANNOTATED_CDS"/>
    <property type="molecule type" value="Genomic_DNA"/>
</dbReference>
<reference evidence="3" key="3">
    <citation type="submission" date="2020-12" db="UniProtKB">
        <authorList>
            <consortium name="EnsemblPlants"/>
        </authorList>
    </citation>
    <scope>IDENTIFICATION</scope>
</reference>
<evidence type="ECO:0000313" key="3">
    <source>
        <dbReference type="EnsemblPlants" id="Pp3c3_33050V3.3"/>
    </source>
</evidence>
<evidence type="ECO:0000256" key="2">
    <source>
        <dbReference type="SAM" id="Phobius"/>
    </source>
</evidence>
<keyword evidence="2" id="KW-1133">Transmembrane helix</keyword>
<feature type="transmembrane region" description="Helical" evidence="2">
    <location>
        <begin position="211"/>
        <end position="228"/>
    </location>
</feature>
<feature type="transmembrane region" description="Helical" evidence="2">
    <location>
        <begin position="61"/>
        <end position="83"/>
    </location>
</feature>
<dbReference type="EnsemblPlants" id="Pp3c3_33050V3.3">
    <property type="protein sequence ID" value="Pp3c3_33050V3.3"/>
    <property type="gene ID" value="Pp3c3_33050"/>
</dbReference>
<reference evidence="3 4" key="1">
    <citation type="journal article" date="2008" name="Science">
        <title>The Physcomitrella genome reveals evolutionary insights into the conquest of land by plants.</title>
        <authorList>
            <person name="Rensing S."/>
            <person name="Lang D."/>
            <person name="Zimmer A."/>
            <person name="Terry A."/>
            <person name="Salamov A."/>
            <person name="Shapiro H."/>
            <person name="Nishiyama T."/>
            <person name="Perroud P.-F."/>
            <person name="Lindquist E."/>
            <person name="Kamisugi Y."/>
            <person name="Tanahashi T."/>
            <person name="Sakakibara K."/>
            <person name="Fujita T."/>
            <person name="Oishi K."/>
            <person name="Shin-I T."/>
            <person name="Kuroki Y."/>
            <person name="Toyoda A."/>
            <person name="Suzuki Y."/>
            <person name="Hashimoto A."/>
            <person name="Yamaguchi K."/>
            <person name="Sugano A."/>
            <person name="Kohara Y."/>
            <person name="Fujiyama A."/>
            <person name="Anterola A."/>
            <person name="Aoki S."/>
            <person name="Ashton N."/>
            <person name="Barbazuk W.B."/>
            <person name="Barker E."/>
            <person name="Bennetzen J."/>
            <person name="Bezanilla M."/>
            <person name="Blankenship R."/>
            <person name="Cho S.H."/>
            <person name="Dutcher S."/>
            <person name="Estelle M."/>
            <person name="Fawcett J.A."/>
            <person name="Gundlach H."/>
            <person name="Hanada K."/>
            <person name="Heyl A."/>
            <person name="Hicks K.A."/>
            <person name="Hugh J."/>
            <person name="Lohr M."/>
            <person name="Mayer K."/>
            <person name="Melkozernov A."/>
            <person name="Murata T."/>
            <person name="Nelson D."/>
            <person name="Pils B."/>
            <person name="Prigge M."/>
            <person name="Reiss B."/>
            <person name="Renner T."/>
            <person name="Rombauts S."/>
            <person name="Rushton P."/>
            <person name="Sanderfoot A."/>
            <person name="Schween G."/>
            <person name="Shiu S.-H."/>
            <person name="Stueber K."/>
            <person name="Theodoulou F.L."/>
            <person name="Tu H."/>
            <person name="Van de Peer Y."/>
            <person name="Verrier P.J."/>
            <person name="Waters E."/>
            <person name="Wood A."/>
            <person name="Yang L."/>
            <person name="Cove D."/>
            <person name="Cuming A."/>
            <person name="Hasebe M."/>
            <person name="Lucas S."/>
            <person name="Mishler D.B."/>
            <person name="Reski R."/>
            <person name="Grigoriev I."/>
            <person name="Quatrano R.S."/>
            <person name="Boore J.L."/>
        </authorList>
    </citation>
    <scope>NUCLEOTIDE SEQUENCE [LARGE SCALE GENOMIC DNA]</scope>
    <source>
        <strain evidence="3 4">cv. Gransden 2004</strain>
    </source>
</reference>
<protein>
    <submittedName>
        <fullName evidence="3">Uncharacterized protein</fullName>
    </submittedName>
</protein>
<dbReference type="AlphaFoldDB" id="A0A7I4DEQ3"/>
<gene>
    <name evidence="3" type="primary">LOC112280536</name>
</gene>
<feature type="transmembrane region" description="Helical" evidence="2">
    <location>
        <begin position="103"/>
        <end position="123"/>
    </location>
</feature>
<keyword evidence="2" id="KW-0472">Membrane</keyword>
<dbReference type="PANTHER" id="PTHR36329:SF1">
    <property type="entry name" value="TRANSMEMBRANE PROTEIN"/>
    <property type="match status" value="1"/>
</dbReference>
<evidence type="ECO:0000256" key="1">
    <source>
        <dbReference type="SAM" id="MobiDB-lite"/>
    </source>
</evidence>
<dbReference type="EnsemblPlants" id="Pp3c3_33050V3.4">
    <property type="protein sequence ID" value="Pp3c3_33050V3.4"/>
    <property type="gene ID" value="Pp3c3_33050"/>
</dbReference>
<dbReference type="Gramene" id="Pp3c3_33050V3.4">
    <property type="protein sequence ID" value="Pp3c3_33050V3.4"/>
    <property type="gene ID" value="Pp3c3_33050"/>
</dbReference>
<name>A0A7I4DEQ3_PHYPA</name>
<keyword evidence="4" id="KW-1185">Reference proteome</keyword>
<keyword evidence="2" id="KW-0812">Transmembrane</keyword>
<feature type="transmembrane region" description="Helical" evidence="2">
    <location>
        <begin position="29"/>
        <end position="49"/>
    </location>
</feature>
<accession>A0A7I4DEQ3</accession>
<dbReference type="PANTHER" id="PTHR36329">
    <property type="entry name" value="TRANSMEMBRANE PROTEIN"/>
    <property type="match status" value="1"/>
</dbReference>
<feature type="transmembrane region" description="Helical" evidence="2">
    <location>
        <begin position="158"/>
        <end position="176"/>
    </location>
</feature>
<proteinExistence type="predicted"/>
<reference evidence="3 4" key="2">
    <citation type="journal article" date="2018" name="Plant J.">
        <title>The Physcomitrella patens chromosome-scale assembly reveals moss genome structure and evolution.</title>
        <authorList>
            <person name="Lang D."/>
            <person name="Ullrich K.K."/>
            <person name="Murat F."/>
            <person name="Fuchs J."/>
            <person name="Jenkins J."/>
            <person name="Haas F.B."/>
            <person name="Piednoel M."/>
            <person name="Gundlach H."/>
            <person name="Van Bel M."/>
            <person name="Meyberg R."/>
            <person name="Vives C."/>
            <person name="Morata J."/>
            <person name="Symeonidi A."/>
            <person name="Hiss M."/>
            <person name="Muchero W."/>
            <person name="Kamisugi Y."/>
            <person name="Saleh O."/>
            <person name="Blanc G."/>
            <person name="Decker E.L."/>
            <person name="van Gessel N."/>
            <person name="Grimwood J."/>
            <person name="Hayes R.D."/>
            <person name="Graham S.W."/>
            <person name="Gunter L.E."/>
            <person name="McDaniel S.F."/>
            <person name="Hoernstein S.N.W."/>
            <person name="Larsson A."/>
            <person name="Li F.W."/>
            <person name="Perroud P.F."/>
            <person name="Phillips J."/>
            <person name="Ranjan P."/>
            <person name="Rokshar D.S."/>
            <person name="Rothfels C.J."/>
            <person name="Schneider L."/>
            <person name="Shu S."/>
            <person name="Stevenson D.W."/>
            <person name="Thummler F."/>
            <person name="Tillich M."/>
            <person name="Villarreal Aguilar J.C."/>
            <person name="Widiez T."/>
            <person name="Wong G.K."/>
            <person name="Wymore A."/>
            <person name="Zhang Y."/>
            <person name="Zimmer A.D."/>
            <person name="Quatrano R.S."/>
            <person name="Mayer K.F.X."/>
            <person name="Goodstein D."/>
            <person name="Casacuberta J.M."/>
            <person name="Vandepoele K."/>
            <person name="Reski R."/>
            <person name="Cuming A.C."/>
            <person name="Tuskan G.A."/>
            <person name="Maumus F."/>
            <person name="Salse J."/>
            <person name="Schmutz J."/>
            <person name="Rensing S.A."/>
        </authorList>
    </citation>
    <scope>NUCLEOTIDE SEQUENCE [LARGE SCALE GENOMIC DNA]</scope>
    <source>
        <strain evidence="3 4">cv. Gransden 2004</strain>
    </source>
</reference>
<evidence type="ECO:0000313" key="4">
    <source>
        <dbReference type="Proteomes" id="UP000006727"/>
    </source>
</evidence>